<dbReference type="GO" id="GO:0003677">
    <property type="term" value="F:DNA binding"/>
    <property type="evidence" value="ECO:0007669"/>
    <property type="project" value="UniProtKB-KW"/>
</dbReference>
<dbReference type="Gene3D" id="3.30.730.10">
    <property type="entry name" value="AP2/ERF domain"/>
    <property type="match status" value="1"/>
</dbReference>
<dbReference type="Proteomes" id="UP001345219">
    <property type="component" value="Chromosome 24"/>
</dbReference>
<dbReference type="PROSITE" id="PS51032">
    <property type="entry name" value="AP2_ERF"/>
    <property type="match status" value="1"/>
</dbReference>
<dbReference type="InterPro" id="IPR051032">
    <property type="entry name" value="AP2/ERF_TF_ERF_subfamily"/>
</dbReference>
<dbReference type="PANTHER" id="PTHR31985:SF298">
    <property type="entry name" value="ETHYLENE-RESPONSIVE TRANSCRIPTION FACTOR ERF039-LIKE"/>
    <property type="match status" value="1"/>
</dbReference>
<feature type="compositionally biased region" description="Acidic residues" evidence="8">
    <location>
        <begin position="196"/>
        <end position="205"/>
    </location>
</feature>
<dbReference type="PANTHER" id="PTHR31985">
    <property type="entry name" value="ETHYLENE-RESPONSIVE TRANSCRIPTION FACTOR ERF042-RELATED"/>
    <property type="match status" value="1"/>
</dbReference>
<dbReference type="SUPFAM" id="SSF54171">
    <property type="entry name" value="DNA-binding domain"/>
    <property type="match status" value="1"/>
</dbReference>
<dbReference type="FunFam" id="3.30.730.10:FF:000001">
    <property type="entry name" value="Ethylene-responsive transcription factor 2"/>
    <property type="match status" value="1"/>
</dbReference>
<evidence type="ECO:0000313" key="10">
    <source>
        <dbReference type="EMBL" id="KAK4770367.1"/>
    </source>
</evidence>
<keyword evidence="2" id="KW-0805">Transcription regulation</keyword>
<dbReference type="InterPro" id="IPR016177">
    <property type="entry name" value="DNA-bd_dom_sf"/>
</dbReference>
<keyword evidence="4" id="KW-0010">Activator</keyword>
<keyword evidence="6" id="KW-0539">Nucleus</keyword>
<organism evidence="10 11">
    <name type="scientific">Trapa incisa</name>
    <dbReference type="NCBI Taxonomy" id="236973"/>
    <lineage>
        <taxon>Eukaryota</taxon>
        <taxon>Viridiplantae</taxon>
        <taxon>Streptophyta</taxon>
        <taxon>Embryophyta</taxon>
        <taxon>Tracheophyta</taxon>
        <taxon>Spermatophyta</taxon>
        <taxon>Magnoliopsida</taxon>
        <taxon>eudicotyledons</taxon>
        <taxon>Gunneridae</taxon>
        <taxon>Pentapetalae</taxon>
        <taxon>rosids</taxon>
        <taxon>malvids</taxon>
        <taxon>Myrtales</taxon>
        <taxon>Lythraceae</taxon>
        <taxon>Trapa</taxon>
    </lineage>
</organism>
<feature type="compositionally biased region" description="Low complexity" evidence="8">
    <location>
        <begin position="18"/>
        <end position="36"/>
    </location>
</feature>
<feature type="region of interest" description="Disordered" evidence="8">
    <location>
        <begin position="1"/>
        <end position="91"/>
    </location>
</feature>
<feature type="compositionally biased region" description="Basic and acidic residues" evidence="8">
    <location>
        <begin position="1"/>
        <end position="14"/>
    </location>
</feature>
<evidence type="ECO:0000256" key="8">
    <source>
        <dbReference type="SAM" id="MobiDB-lite"/>
    </source>
</evidence>
<dbReference type="PRINTS" id="PR00367">
    <property type="entry name" value="ETHRSPELEMNT"/>
</dbReference>
<dbReference type="CDD" id="cd00018">
    <property type="entry name" value="AP2"/>
    <property type="match status" value="1"/>
</dbReference>
<feature type="region of interest" description="Disordered" evidence="8">
    <location>
        <begin position="184"/>
        <end position="205"/>
    </location>
</feature>
<evidence type="ECO:0000256" key="7">
    <source>
        <dbReference type="ARBA" id="ARBA00024343"/>
    </source>
</evidence>
<feature type="compositionally biased region" description="Gly residues" evidence="8">
    <location>
        <begin position="68"/>
        <end position="82"/>
    </location>
</feature>
<name>A0AAN7KNZ1_9MYRT</name>
<dbReference type="GO" id="GO:0005634">
    <property type="term" value="C:nucleus"/>
    <property type="evidence" value="ECO:0007669"/>
    <property type="project" value="UniProtKB-SubCell"/>
</dbReference>
<dbReference type="Pfam" id="PF00847">
    <property type="entry name" value="AP2"/>
    <property type="match status" value="1"/>
</dbReference>
<keyword evidence="3" id="KW-0238">DNA-binding</keyword>
<evidence type="ECO:0000313" key="11">
    <source>
        <dbReference type="Proteomes" id="UP001345219"/>
    </source>
</evidence>
<proteinExistence type="inferred from homology"/>
<keyword evidence="5" id="KW-0804">Transcription</keyword>
<evidence type="ECO:0000256" key="1">
    <source>
        <dbReference type="ARBA" id="ARBA00004123"/>
    </source>
</evidence>
<dbReference type="EMBL" id="JAXIOK010000005">
    <property type="protein sequence ID" value="KAK4770367.1"/>
    <property type="molecule type" value="Genomic_DNA"/>
</dbReference>
<comment type="caution">
    <text evidence="10">The sequence shown here is derived from an EMBL/GenBank/DDBJ whole genome shotgun (WGS) entry which is preliminary data.</text>
</comment>
<evidence type="ECO:0000256" key="3">
    <source>
        <dbReference type="ARBA" id="ARBA00023125"/>
    </source>
</evidence>
<evidence type="ECO:0000256" key="6">
    <source>
        <dbReference type="ARBA" id="ARBA00023242"/>
    </source>
</evidence>
<evidence type="ECO:0000259" key="9">
    <source>
        <dbReference type="PROSITE" id="PS51032"/>
    </source>
</evidence>
<comment type="subcellular location">
    <subcellularLocation>
        <location evidence="1">Nucleus</location>
    </subcellularLocation>
</comment>
<evidence type="ECO:0000256" key="2">
    <source>
        <dbReference type="ARBA" id="ARBA00023015"/>
    </source>
</evidence>
<comment type="similarity">
    <text evidence="7">Belongs to the AP2/ERF transcription factor family. ERF subfamily.</text>
</comment>
<sequence length="257" mass="27577">MEAADTHHDCKETNRAISSPSSSSTWSKNSPSSSASEGCWPAALKRKAEASDSGSGRRINTKKKATSNGGGGGGRGGGGGEQGSSHPTYRGVRMRQWGKWVSEIREPRKKSRIWLGTFQTAEMAARAHDVAALAIKGPAAHLNFPELAAQLPRPAGTTPKEIQAAATLAAAVRFPVAPVPATAETMAEKSNSETSAVEDDYEDDDPFIDLPDLLQDISSRINGGFARSLPPWHQIGNSDEAVFRQEEDDPFYWNCNQ</sequence>
<accession>A0AAN7KNZ1</accession>
<keyword evidence="11" id="KW-1185">Reference proteome</keyword>
<dbReference type="AlphaFoldDB" id="A0AAN7KNZ1"/>
<evidence type="ECO:0000256" key="5">
    <source>
        <dbReference type="ARBA" id="ARBA00023163"/>
    </source>
</evidence>
<evidence type="ECO:0000256" key="4">
    <source>
        <dbReference type="ARBA" id="ARBA00023159"/>
    </source>
</evidence>
<protein>
    <recommendedName>
        <fullName evidence="9">AP2/ERF domain-containing protein</fullName>
    </recommendedName>
</protein>
<reference evidence="10 11" key="1">
    <citation type="journal article" date="2023" name="Hortic Res">
        <title>Pangenome of water caltrop reveals structural variations and asymmetric subgenome divergence after allopolyploidization.</title>
        <authorList>
            <person name="Zhang X."/>
            <person name="Chen Y."/>
            <person name="Wang L."/>
            <person name="Yuan Y."/>
            <person name="Fang M."/>
            <person name="Shi L."/>
            <person name="Lu R."/>
            <person name="Comes H.P."/>
            <person name="Ma Y."/>
            <person name="Chen Y."/>
            <person name="Huang G."/>
            <person name="Zhou Y."/>
            <person name="Zheng Z."/>
            <person name="Qiu Y."/>
        </authorList>
    </citation>
    <scope>NUCLEOTIDE SEQUENCE [LARGE SCALE GENOMIC DNA]</scope>
    <source>
        <tissue evidence="10">Roots</tissue>
    </source>
</reference>
<dbReference type="GO" id="GO:0003700">
    <property type="term" value="F:DNA-binding transcription factor activity"/>
    <property type="evidence" value="ECO:0007669"/>
    <property type="project" value="InterPro"/>
</dbReference>
<gene>
    <name evidence="10" type="ORF">SAY87_030899</name>
</gene>
<dbReference type="InterPro" id="IPR036955">
    <property type="entry name" value="AP2/ERF_dom_sf"/>
</dbReference>
<dbReference type="InterPro" id="IPR001471">
    <property type="entry name" value="AP2/ERF_dom"/>
</dbReference>
<dbReference type="SMART" id="SM00380">
    <property type="entry name" value="AP2"/>
    <property type="match status" value="1"/>
</dbReference>
<feature type="domain" description="AP2/ERF" evidence="9">
    <location>
        <begin position="88"/>
        <end position="145"/>
    </location>
</feature>